<accession>F5Y7F7</accession>
<organism evidence="1 2">
    <name type="scientific">Leadbettera azotonutricia (strain ATCC BAA-888 / DSM 13862 / ZAS-9)</name>
    <name type="common">Treponema azotonutricium</name>
    <dbReference type="NCBI Taxonomy" id="545695"/>
    <lineage>
        <taxon>Bacteria</taxon>
        <taxon>Pseudomonadati</taxon>
        <taxon>Spirochaetota</taxon>
        <taxon>Spirochaetia</taxon>
        <taxon>Spirochaetales</taxon>
        <taxon>Breznakiellaceae</taxon>
        <taxon>Leadbettera</taxon>
    </lineage>
</organism>
<proteinExistence type="predicted"/>
<dbReference type="HOGENOM" id="CLU_2703731_0_0_12"/>
<dbReference type="InParanoid" id="F5Y7F7"/>
<protein>
    <submittedName>
        <fullName evidence="1">Uncharacterized protein</fullName>
    </submittedName>
</protein>
<dbReference type="AlphaFoldDB" id="F5Y7F7"/>
<reference evidence="1 2" key="2">
    <citation type="journal article" date="2011" name="ISME J.">
        <title>RNA-seq reveals cooperative metabolic interactions between two termite-gut spirochete species in co-culture.</title>
        <authorList>
            <person name="Rosenthal A.Z."/>
            <person name="Matson E.G."/>
            <person name="Eldar A."/>
            <person name="Leadbetter J.R."/>
        </authorList>
    </citation>
    <scope>NUCLEOTIDE SEQUENCE [LARGE SCALE GENOMIC DNA]</scope>
    <source>
        <strain evidence="2">ATCC BAA-888 / DSM 13862 / ZAS-9</strain>
    </source>
</reference>
<dbReference type="Proteomes" id="UP000009222">
    <property type="component" value="Chromosome"/>
</dbReference>
<gene>
    <name evidence="1" type="ordered locus">TREAZ_3475</name>
</gene>
<name>F5Y7F7_LEAAZ</name>
<evidence type="ECO:0000313" key="2">
    <source>
        <dbReference type="Proteomes" id="UP000009222"/>
    </source>
</evidence>
<dbReference type="EMBL" id="CP001841">
    <property type="protein sequence ID" value="AEF82130.1"/>
    <property type="molecule type" value="Genomic_DNA"/>
</dbReference>
<reference evidence="2" key="1">
    <citation type="submission" date="2009-12" db="EMBL/GenBank/DDBJ databases">
        <title>Complete sequence of Treponema azotonutricium strain ZAS-9.</title>
        <authorList>
            <person name="Tetu S.G."/>
            <person name="Matson E."/>
            <person name="Ren Q."/>
            <person name="Seshadri R."/>
            <person name="Elbourne L."/>
            <person name="Hassan K.A."/>
            <person name="Durkin A."/>
            <person name="Radune D."/>
            <person name="Mohamoud Y."/>
            <person name="Shay R."/>
            <person name="Jin S."/>
            <person name="Zhang X."/>
            <person name="Lucey K."/>
            <person name="Ballor N.R."/>
            <person name="Ottesen E."/>
            <person name="Rosenthal R."/>
            <person name="Allen A."/>
            <person name="Leadbetter J.R."/>
            <person name="Paulsen I.T."/>
        </authorList>
    </citation>
    <scope>NUCLEOTIDE SEQUENCE [LARGE SCALE GENOMIC DNA]</scope>
    <source>
        <strain evidence="2">ATCC BAA-888 / DSM 13862 / ZAS-9</strain>
    </source>
</reference>
<keyword evidence="2" id="KW-1185">Reference proteome</keyword>
<evidence type="ECO:0000313" key="1">
    <source>
        <dbReference type="EMBL" id="AEF82130.1"/>
    </source>
</evidence>
<sequence length="73" mass="8529">MDFAGKVMIRTKSDSQYVSIYNLDYERNILNKSQTLDALKIKKLYMQFTFTTDKALGFLDFMSAFDPGKEEQK</sequence>
<dbReference type="STRING" id="545695.TREAZ_3475"/>
<dbReference type="KEGG" id="taz:TREAZ_3475"/>